<dbReference type="SUPFAM" id="SSF103473">
    <property type="entry name" value="MFS general substrate transporter"/>
    <property type="match status" value="1"/>
</dbReference>
<proteinExistence type="predicted"/>
<evidence type="ECO:0000256" key="1">
    <source>
        <dbReference type="ARBA" id="ARBA00004141"/>
    </source>
</evidence>
<sequence length="426" mass="47247">MYNFDGHEGTQLSESQPLLMSLSQRPEDATRKPSTARHRQWHVYLLFMIVAGLDTTIFMLNLPLARVYESIICYYYFAAREPSRFTSPFHIPEALCKAKPVQEDLALVKGYELLFMVLPGLFLAILYGKLADHWGRRTVLRICVLGLALAVTSVLLVCWFWWLVPLQMVWFAWSLTTIGGGAAVLLSTVFTMLADLIEPDQRAAIFLQLSVAIFGAQAISTPIATYTMNRFGALFPVAAGYFLGLLSCSLTLLVPETRPQGCDTAPGANCASLNINVGSDPESSSSQKKSWCNRVVSATKAHLTSLKFISKSPNLMALLTVVLTDSFNASVPNLIVQYTSTKFAAPISETGLLITIKAVIVMIVFLILFPLMGQRLLQDRLHFDARERDLWLARLTMTCGPIGFLVIAIAPNFAVAGNRYRNYMEL</sequence>
<evidence type="ECO:0008006" key="8">
    <source>
        <dbReference type="Google" id="ProtNLM"/>
    </source>
</evidence>
<feature type="transmembrane region" description="Helical" evidence="5">
    <location>
        <begin position="113"/>
        <end position="130"/>
    </location>
</feature>
<gene>
    <name evidence="6" type="ORF">HIM_11748</name>
</gene>
<evidence type="ECO:0000256" key="5">
    <source>
        <dbReference type="SAM" id="Phobius"/>
    </source>
</evidence>
<protein>
    <recommendedName>
        <fullName evidence="8">Major facilitator superfamily (MFS) profile domain-containing protein</fullName>
    </recommendedName>
</protein>
<keyword evidence="2 5" id="KW-0812">Transmembrane</keyword>
<dbReference type="Pfam" id="PF07690">
    <property type="entry name" value="MFS_1"/>
    <property type="match status" value="1"/>
</dbReference>
<feature type="transmembrane region" description="Helical" evidence="5">
    <location>
        <begin position="391"/>
        <end position="414"/>
    </location>
</feature>
<keyword evidence="4 5" id="KW-0472">Membrane</keyword>
<dbReference type="InterPro" id="IPR011701">
    <property type="entry name" value="MFS"/>
</dbReference>
<dbReference type="OrthoDB" id="194139at2759"/>
<dbReference type="Gene3D" id="1.20.1250.20">
    <property type="entry name" value="MFS general substrate transporter like domains"/>
    <property type="match status" value="1"/>
</dbReference>
<evidence type="ECO:0000256" key="2">
    <source>
        <dbReference type="ARBA" id="ARBA00022692"/>
    </source>
</evidence>
<comment type="subcellular location">
    <subcellularLocation>
        <location evidence="1">Membrane</location>
        <topology evidence="1">Multi-pass membrane protein</topology>
    </subcellularLocation>
</comment>
<accession>A0A0F7ZWF2</accession>
<feature type="transmembrane region" description="Helical" evidence="5">
    <location>
        <begin position="233"/>
        <end position="254"/>
    </location>
</feature>
<feature type="transmembrane region" description="Helical" evidence="5">
    <location>
        <begin position="142"/>
        <end position="164"/>
    </location>
</feature>
<feature type="transmembrane region" description="Helical" evidence="5">
    <location>
        <begin position="41"/>
        <end position="60"/>
    </location>
</feature>
<dbReference type="GO" id="GO:0016020">
    <property type="term" value="C:membrane"/>
    <property type="evidence" value="ECO:0007669"/>
    <property type="project" value="UniProtKB-SubCell"/>
</dbReference>
<name>A0A0F7ZWF2_9HYPO</name>
<keyword evidence="3 5" id="KW-1133">Transmembrane helix</keyword>
<feature type="transmembrane region" description="Helical" evidence="5">
    <location>
        <begin position="350"/>
        <end position="371"/>
    </location>
</feature>
<dbReference type="GO" id="GO:0022857">
    <property type="term" value="F:transmembrane transporter activity"/>
    <property type="evidence" value="ECO:0007669"/>
    <property type="project" value="InterPro"/>
</dbReference>
<feature type="transmembrane region" description="Helical" evidence="5">
    <location>
        <begin position="205"/>
        <end position="227"/>
    </location>
</feature>
<keyword evidence="7" id="KW-1185">Reference proteome</keyword>
<dbReference type="EMBL" id="KQ030800">
    <property type="protein sequence ID" value="KJZ68867.1"/>
    <property type="molecule type" value="Genomic_DNA"/>
</dbReference>
<dbReference type="InterPro" id="IPR036259">
    <property type="entry name" value="MFS_trans_sf"/>
</dbReference>
<reference evidence="6 7" key="1">
    <citation type="journal article" date="2014" name="Genome Biol. Evol.">
        <title>Comparative genomics and transcriptomics analyses reveal divergent lifestyle features of nematode endoparasitic fungus Hirsutella minnesotensis.</title>
        <authorList>
            <person name="Lai Y."/>
            <person name="Liu K."/>
            <person name="Zhang X."/>
            <person name="Zhang X."/>
            <person name="Li K."/>
            <person name="Wang N."/>
            <person name="Shu C."/>
            <person name="Wu Y."/>
            <person name="Wang C."/>
            <person name="Bushley K.E."/>
            <person name="Xiang M."/>
            <person name="Liu X."/>
        </authorList>
    </citation>
    <scope>NUCLEOTIDE SEQUENCE [LARGE SCALE GENOMIC DNA]</scope>
    <source>
        <strain evidence="6 7">3608</strain>
    </source>
</reference>
<evidence type="ECO:0000256" key="3">
    <source>
        <dbReference type="ARBA" id="ARBA00022989"/>
    </source>
</evidence>
<evidence type="ECO:0000313" key="7">
    <source>
        <dbReference type="Proteomes" id="UP000054481"/>
    </source>
</evidence>
<organism evidence="6 7">
    <name type="scientific">Hirsutella minnesotensis 3608</name>
    <dbReference type="NCBI Taxonomy" id="1043627"/>
    <lineage>
        <taxon>Eukaryota</taxon>
        <taxon>Fungi</taxon>
        <taxon>Dikarya</taxon>
        <taxon>Ascomycota</taxon>
        <taxon>Pezizomycotina</taxon>
        <taxon>Sordariomycetes</taxon>
        <taxon>Hypocreomycetidae</taxon>
        <taxon>Hypocreales</taxon>
        <taxon>Ophiocordycipitaceae</taxon>
        <taxon>Hirsutella</taxon>
    </lineage>
</organism>
<dbReference type="PANTHER" id="PTHR23507">
    <property type="entry name" value="ZGC:174356"/>
    <property type="match status" value="1"/>
</dbReference>
<evidence type="ECO:0000256" key="4">
    <source>
        <dbReference type="ARBA" id="ARBA00023136"/>
    </source>
</evidence>
<feature type="transmembrane region" description="Helical" evidence="5">
    <location>
        <begin position="170"/>
        <end position="193"/>
    </location>
</feature>
<evidence type="ECO:0000313" key="6">
    <source>
        <dbReference type="EMBL" id="KJZ68867.1"/>
    </source>
</evidence>
<dbReference type="PANTHER" id="PTHR23507:SF1">
    <property type="entry name" value="FI18259P1-RELATED"/>
    <property type="match status" value="1"/>
</dbReference>
<dbReference type="Proteomes" id="UP000054481">
    <property type="component" value="Unassembled WGS sequence"/>
</dbReference>
<dbReference type="AlphaFoldDB" id="A0A0F7ZWF2"/>